<organism evidence="1 2">
    <name type="scientific">Dyadobacter subterraneus</name>
    <dbReference type="NCBI Taxonomy" id="2773304"/>
    <lineage>
        <taxon>Bacteria</taxon>
        <taxon>Pseudomonadati</taxon>
        <taxon>Bacteroidota</taxon>
        <taxon>Cytophagia</taxon>
        <taxon>Cytophagales</taxon>
        <taxon>Spirosomataceae</taxon>
        <taxon>Dyadobacter</taxon>
    </lineage>
</organism>
<keyword evidence="2" id="KW-1185">Reference proteome</keyword>
<evidence type="ECO:0000313" key="2">
    <source>
        <dbReference type="Proteomes" id="UP000634134"/>
    </source>
</evidence>
<dbReference type="RefSeq" id="WP_194124720.1">
    <property type="nucleotide sequence ID" value="NZ_JACYGY010000002.1"/>
</dbReference>
<dbReference type="PROSITE" id="PS51257">
    <property type="entry name" value="PROKAR_LIPOPROTEIN"/>
    <property type="match status" value="1"/>
</dbReference>
<accession>A0ABR9WLV5</accession>
<proteinExistence type="predicted"/>
<dbReference type="EMBL" id="JACYGY010000002">
    <property type="protein sequence ID" value="MBE9466500.1"/>
    <property type="molecule type" value="Genomic_DNA"/>
</dbReference>
<dbReference type="Proteomes" id="UP000634134">
    <property type="component" value="Unassembled WGS sequence"/>
</dbReference>
<comment type="caution">
    <text evidence="1">The sequence shown here is derived from an EMBL/GenBank/DDBJ whole genome shotgun (WGS) entry which is preliminary data.</text>
</comment>
<protein>
    <recommendedName>
        <fullName evidence="3">DUF4840 domain-containing protein</fullName>
    </recommendedName>
</protein>
<evidence type="ECO:0008006" key="3">
    <source>
        <dbReference type="Google" id="ProtNLM"/>
    </source>
</evidence>
<gene>
    <name evidence="1" type="ORF">IEE83_31930</name>
</gene>
<reference evidence="2" key="1">
    <citation type="submission" date="2023-07" db="EMBL/GenBank/DDBJ databases">
        <title>Dyadobacter sp. nov 'subterranea' isolated from contaminted grondwater.</title>
        <authorList>
            <person name="Szabo I."/>
            <person name="Al-Omari J."/>
            <person name="Szerdahelyi S.G."/>
            <person name="Rado J."/>
        </authorList>
    </citation>
    <scope>NUCLEOTIDE SEQUENCE [LARGE SCALE GENOMIC DNA]</scope>
    <source>
        <strain evidence="2">UP-52</strain>
    </source>
</reference>
<sequence length="192" mass="21886">MYKTLLTTIFICLLLVSCSKKSNPEPEEIPDFYVKFNANGKEYLFDKFGKDEGSASAVFSRYNNLTDSLYSSSILIFKNFYTPYPGITISLRSKTEIKPSVFKYEKDNPDSYVTIDGDRRQKVIIHMSLPKGALNEYELYSTDEESTITITKLDSANMKGTFSGKLKAKTGETMLIDQGKFNLPTTNFRYAW</sequence>
<evidence type="ECO:0000313" key="1">
    <source>
        <dbReference type="EMBL" id="MBE9466500.1"/>
    </source>
</evidence>
<name>A0ABR9WLV5_9BACT</name>